<organism evidence="1 2">
    <name type="scientific">Romanomermis culicivorax</name>
    <name type="common">Nematode worm</name>
    <dbReference type="NCBI Taxonomy" id="13658"/>
    <lineage>
        <taxon>Eukaryota</taxon>
        <taxon>Metazoa</taxon>
        <taxon>Ecdysozoa</taxon>
        <taxon>Nematoda</taxon>
        <taxon>Enoplea</taxon>
        <taxon>Dorylaimia</taxon>
        <taxon>Mermithida</taxon>
        <taxon>Mermithoidea</taxon>
        <taxon>Mermithidae</taxon>
        <taxon>Romanomermis</taxon>
    </lineage>
</organism>
<dbReference type="AlphaFoldDB" id="A0A915KHI0"/>
<sequence>MNFSRVQCEGEVAGIETLYEAMPFVYRANTGVPGSCPEELSESIPTLLKIMIGRNQKYNEITKDIKKQSRSYRISTNYTGVFMFYNEISGECKNNN</sequence>
<reference evidence="2" key="1">
    <citation type="submission" date="2022-11" db="UniProtKB">
        <authorList>
            <consortium name="WormBaseParasite"/>
        </authorList>
    </citation>
    <scope>IDENTIFICATION</scope>
</reference>
<dbReference type="WBParaSite" id="nRc.2.0.1.t37845-RA">
    <property type="protein sequence ID" value="nRc.2.0.1.t37845-RA"/>
    <property type="gene ID" value="nRc.2.0.1.g37845"/>
</dbReference>
<name>A0A915KHI0_ROMCU</name>
<evidence type="ECO:0000313" key="2">
    <source>
        <dbReference type="WBParaSite" id="nRc.2.0.1.t37845-RA"/>
    </source>
</evidence>
<dbReference type="Proteomes" id="UP000887565">
    <property type="component" value="Unplaced"/>
</dbReference>
<proteinExistence type="predicted"/>
<evidence type="ECO:0000313" key="1">
    <source>
        <dbReference type="Proteomes" id="UP000887565"/>
    </source>
</evidence>
<keyword evidence="1" id="KW-1185">Reference proteome</keyword>
<accession>A0A915KHI0</accession>
<protein>
    <submittedName>
        <fullName evidence="2">Uncharacterized protein</fullName>
    </submittedName>
</protein>